<name>A0A0B6Y1H6_9EUPU</name>
<evidence type="ECO:0000256" key="1">
    <source>
        <dbReference type="SAM" id="MobiDB-lite"/>
    </source>
</evidence>
<reference evidence="2" key="1">
    <citation type="submission" date="2014-12" db="EMBL/GenBank/DDBJ databases">
        <title>Insight into the proteome of Arion vulgaris.</title>
        <authorList>
            <person name="Aradska J."/>
            <person name="Bulat T."/>
            <person name="Smidak R."/>
            <person name="Sarate P."/>
            <person name="Gangsoo J."/>
            <person name="Sialana F."/>
            <person name="Bilban M."/>
            <person name="Lubec G."/>
        </authorList>
    </citation>
    <scope>NUCLEOTIDE SEQUENCE</scope>
    <source>
        <tissue evidence="2">Skin</tissue>
    </source>
</reference>
<feature type="region of interest" description="Disordered" evidence="1">
    <location>
        <begin position="16"/>
        <end position="68"/>
    </location>
</feature>
<protein>
    <submittedName>
        <fullName evidence="2">Uncharacterized protein</fullName>
    </submittedName>
</protein>
<feature type="non-terminal residue" evidence="2">
    <location>
        <position position="68"/>
    </location>
</feature>
<feature type="compositionally biased region" description="Polar residues" evidence="1">
    <location>
        <begin position="16"/>
        <end position="27"/>
    </location>
</feature>
<proteinExistence type="predicted"/>
<dbReference type="AlphaFoldDB" id="A0A0B6Y1H6"/>
<feature type="non-terminal residue" evidence="2">
    <location>
        <position position="1"/>
    </location>
</feature>
<accession>A0A0B6Y1H6</accession>
<organism evidence="2">
    <name type="scientific">Arion vulgaris</name>
    <dbReference type="NCBI Taxonomy" id="1028688"/>
    <lineage>
        <taxon>Eukaryota</taxon>
        <taxon>Metazoa</taxon>
        <taxon>Spiralia</taxon>
        <taxon>Lophotrochozoa</taxon>
        <taxon>Mollusca</taxon>
        <taxon>Gastropoda</taxon>
        <taxon>Heterobranchia</taxon>
        <taxon>Euthyneura</taxon>
        <taxon>Panpulmonata</taxon>
        <taxon>Eupulmonata</taxon>
        <taxon>Stylommatophora</taxon>
        <taxon>Helicina</taxon>
        <taxon>Arionoidea</taxon>
        <taxon>Arionidae</taxon>
        <taxon>Arion</taxon>
    </lineage>
</organism>
<evidence type="ECO:0000313" key="2">
    <source>
        <dbReference type="EMBL" id="CEK50157.1"/>
    </source>
</evidence>
<sequence length="68" mass="6929">EPSVVVEVVDTIPSGSALTGMKSQQGSPRIPDLDGSTGEAKLARSLRAVEERSSGDSDASLSEGENIG</sequence>
<dbReference type="EMBL" id="HACG01003292">
    <property type="protein sequence ID" value="CEK50157.1"/>
    <property type="molecule type" value="Transcribed_RNA"/>
</dbReference>
<gene>
    <name evidence="2" type="primary">ORF10015</name>
</gene>